<dbReference type="EMBL" id="VSRR010003605">
    <property type="protein sequence ID" value="MPC36773.1"/>
    <property type="molecule type" value="Genomic_DNA"/>
</dbReference>
<feature type="compositionally biased region" description="Basic and acidic residues" evidence="1">
    <location>
        <begin position="1"/>
        <end position="13"/>
    </location>
</feature>
<gene>
    <name evidence="2" type="ORF">E2C01_030242</name>
</gene>
<reference evidence="2 3" key="1">
    <citation type="submission" date="2019-05" db="EMBL/GenBank/DDBJ databases">
        <title>Another draft genome of Portunus trituberculatus and its Hox gene families provides insights of decapod evolution.</title>
        <authorList>
            <person name="Jeong J.-H."/>
            <person name="Song I."/>
            <person name="Kim S."/>
            <person name="Choi T."/>
            <person name="Kim D."/>
            <person name="Ryu S."/>
            <person name="Kim W."/>
        </authorList>
    </citation>
    <scope>NUCLEOTIDE SEQUENCE [LARGE SCALE GENOMIC DNA]</scope>
    <source>
        <tissue evidence="2">Muscle</tissue>
    </source>
</reference>
<protein>
    <submittedName>
        <fullName evidence="2">Uncharacterized protein</fullName>
    </submittedName>
</protein>
<proteinExistence type="predicted"/>
<comment type="caution">
    <text evidence="2">The sequence shown here is derived from an EMBL/GenBank/DDBJ whole genome shotgun (WGS) entry which is preliminary data.</text>
</comment>
<dbReference type="Proteomes" id="UP000324222">
    <property type="component" value="Unassembled WGS sequence"/>
</dbReference>
<dbReference type="AlphaFoldDB" id="A0A5B7EV61"/>
<name>A0A5B7EV61_PORTR</name>
<evidence type="ECO:0000256" key="1">
    <source>
        <dbReference type="SAM" id="MobiDB-lite"/>
    </source>
</evidence>
<evidence type="ECO:0000313" key="3">
    <source>
        <dbReference type="Proteomes" id="UP000324222"/>
    </source>
</evidence>
<evidence type="ECO:0000313" key="2">
    <source>
        <dbReference type="EMBL" id="MPC36773.1"/>
    </source>
</evidence>
<sequence>MLKEVVQVDKGDEVAPESAQDCHDEKQHTQLGRSHQLGHILQLFSGKTATLDLDLNGEGKSGDQSDEHEGAKHIEDWGIAVDAKRAHFGVHQEPTEGCEQGCKGTPGECNSPLCWWTIVSATASSRDTRIEENISARALRLKYTHSVTWQHDEVSSSCVSLPW</sequence>
<accession>A0A5B7EV61</accession>
<keyword evidence="3" id="KW-1185">Reference proteome</keyword>
<feature type="region of interest" description="Disordered" evidence="1">
    <location>
        <begin position="1"/>
        <end position="31"/>
    </location>
</feature>
<organism evidence="2 3">
    <name type="scientific">Portunus trituberculatus</name>
    <name type="common">Swimming crab</name>
    <name type="synonym">Neptunus trituberculatus</name>
    <dbReference type="NCBI Taxonomy" id="210409"/>
    <lineage>
        <taxon>Eukaryota</taxon>
        <taxon>Metazoa</taxon>
        <taxon>Ecdysozoa</taxon>
        <taxon>Arthropoda</taxon>
        <taxon>Crustacea</taxon>
        <taxon>Multicrustacea</taxon>
        <taxon>Malacostraca</taxon>
        <taxon>Eumalacostraca</taxon>
        <taxon>Eucarida</taxon>
        <taxon>Decapoda</taxon>
        <taxon>Pleocyemata</taxon>
        <taxon>Brachyura</taxon>
        <taxon>Eubrachyura</taxon>
        <taxon>Portunoidea</taxon>
        <taxon>Portunidae</taxon>
        <taxon>Portuninae</taxon>
        <taxon>Portunus</taxon>
    </lineage>
</organism>